<feature type="non-terminal residue" evidence="1">
    <location>
        <position position="1"/>
    </location>
</feature>
<dbReference type="Proteomes" id="UP001341281">
    <property type="component" value="Chromosome 04"/>
</dbReference>
<dbReference type="EMBL" id="CP144748">
    <property type="protein sequence ID" value="WVZ69556.1"/>
    <property type="molecule type" value="Genomic_DNA"/>
</dbReference>
<feature type="non-terminal residue" evidence="1">
    <location>
        <position position="144"/>
    </location>
</feature>
<dbReference type="AlphaFoldDB" id="A0AAQ3TAF6"/>
<dbReference type="PANTHER" id="PTHR47184">
    <property type="entry name" value="PHOSPHATIDYLINOSITOL 3-AND 4-KINASE FAMILY PROTEIN-RELATED"/>
    <property type="match status" value="1"/>
</dbReference>
<evidence type="ECO:0000313" key="2">
    <source>
        <dbReference type="Proteomes" id="UP001341281"/>
    </source>
</evidence>
<proteinExistence type="predicted"/>
<gene>
    <name evidence="1" type="ORF">U9M48_018327</name>
</gene>
<name>A0AAQ3TAF6_PASNO</name>
<sequence length="144" mass="16063">HEVPIVVKQSIASRTNLFAAVLKKIILCTNVTKDLFMFMPYLLSFLLFRHDIPVVVKQSIAIASGTNLFAAILKNMTLGRNVTEDLLMLMPYLLSFNRHDGPMFLDMMIPRLHDGPAVVKQSIASGAKLFAGILEKMTLDTNVM</sequence>
<organism evidence="1 2">
    <name type="scientific">Paspalum notatum var. saurae</name>
    <dbReference type="NCBI Taxonomy" id="547442"/>
    <lineage>
        <taxon>Eukaryota</taxon>
        <taxon>Viridiplantae</taxon>
        <taxon>Streptophyta</taxon>
        <taxon>Embryophyta</taxon>
        <taxon>Tracheophyta</taxon>
        <taxon>Spermatophyta</taxon>
        <taxon>Magnoliopsida</taxon>
        <taxon>Liliopsida</taxon>
        <taxon>Poales</taxon>
        <taxon>Poaceae</taxon>
        <taxon>PACMAD clade</taxon>
        <taxon>Panicoideae</taxon>
        <taxon>Andropogonodae</taxon>
        <taxon>Paspaleae</taxon>
        <taxon>Paspalinae</taxon>
        <taxon>Paspalum</taxon>
    </lineage>
</organism>
<accession>A0AAQ3TAF6</accession>
<dbReference type="PANTHER" id="PTHR47184:SF3">
    <property type="entry name" value="PHOSPHATIDYLINOSITOL 3-AND 4-KINASE FAMILY PROTEIN-RELATED"/>
    <property type="match status" value="1"/>
</dbReference>
<protein>
    <submittedName>
        <fullName evidence="1">Uncharacterized protein</fullName>
    </submittedName>
</protein>
<evidence type="ECO:0000313" key="1">
    <source>
        <dbReference type="EMBL" id="WVZ69556.1"/>
    </source>
</evidence>
<reference evidence="1 2" key="1">
    <citation type="submission" date="2024-02" db="EMBL/GenBank/DDBJ databases">
        <title>High-quality chromosome-scale genome assembly of Pensacola bahiagrass (Paspalum notatum Flugge var. saurae).</title>
        <authorList>
            <person name="Vega J.M."/>
            <person name="Podio M."/>
            <person name="Orjuela J."/>
            <person name="Siena L.A."/>
            <person name="Pessino S.C."/>
            <person name="Combes M.C."/>
            <person name="Mariac C."/>
            <person name="Albertini E."/>
            <person name="Pupilli F."/>
            <person name="Ortiz J.P.A."/>
            <person name="Leblanc O."/>
        </authorList>
    </citation>
    <scope>NUCLEOTIDE SEQUENCE [LARGE SCALE GENOMIC DNA]</scope>
    <source>
        <strain evidence="1">R1</strain>
        <tissue evidence="1">Leaf</tissue>
    </source>
</reference>
<keyword evidence="2" id="KW-1185">Reference proteome</keyword>